<proteinExistence type="predicted"/>
<feature type="region of interest" description="Disordered" evidence="1">
    <location>
        <begin position="1"/>
        <end position="30"/>
    </location>
</feature>
<dbReference type="PANTHER" id="PTHR24033">
    <property type="entry name" value="EGF-LIKE DOMAIN-CONTAINING PROTEIN"/>
    <property type="match status" value="1"/>
</dbReference>
<keyword evidence="2" id="KW-0472">Membrane</keyword>
<feature type="transmembrane region" description="Helical" evidence="2">
    <location>
        <begin position="229"/>
        <end position="251"/>
    </location>
</feature>
<keyword evidence="2" id="KW-1133">Transmembrane helix</keyword>
<feature type="transmembrane region" description="Helical" evidence="2">
    <location>
        <begin position="144"/>
        <end position="167"/>
    </location>
</feature>
<evidence type="ECO:0008006" key="5">
    <source>
        <dbReference type="Google" id="ProtNLM"/>
    </source>
</evidence>
<name>A0A9N8H354_9STRA</name>
<feature type="transmembrane region" description="Helical" evidence="2">
    <location>
        <begin position="318"/>
        <end position="337"/>
    </location>
</feature>
<accession>A0A9N8H354</accession>
<dbReference type="InterPro" id="IPR051830">
    <property type="entry name" value="NOTCH_homolog"/>
</dbReference>
<protein>
    <recommendedName>
        <fullName evidence="5">EGF-like domain-containing protein</fullName>
    </recommendedName>
</protein>
<sequence length="1328" mass="146180">MTPPEKEGVGMTVPPTVKSQSKPRPHLQIEDEVDVDSLVVDLEQPKKTPTEEGVTMAKSSPFAVPSGVSAFMESLNPKDVETLAHLLKPIILATDGKKQELEECEVPTPSVTLASDKKDDSEWHNPYSESTYSLFYLCSTDSFAFWYAIFVYVIQITSILLTLIDVVDWNGGGIHMPPNVDLSVTIAQGVALFQAIAFQSDLLEVVAKFKDGFHPEVLAKHPGATYSTWLLSCIAQLMAGLLLLLTIYILTMQVDSVLGIMLNFAALHFMADIDNVAFDLAKAGFMGNMLKNAANDVVNFQVHKPSAEQGFLQRSWKAGVFLFVLAVMVAGWITIVISRTSGKYMCNTIIVNMGDNFVPSLGAFNGLYDLDPSVASGLEWRAEYVERRSVEIGTPGRGVFGYCNDIKAWTFRVEPKESKEDSGPCNWIARSSETDTYDIREAASSQWFVIDETLREATLEPFSLFCFDCSNEGEGESDDCGGKGTCSSAVCDCEDGWYGLRCQFVSPCPSITIDARTDKFASTRDWASQYHSIDLGNGAFVEAYHRPVYIQMYGSGEYDVVLFMGGRWALTSSLFLPHAGRIPADGLSEGQDDVGNDIGNFFKHSFHGFKGFSTNFSVAFLSDYMEIGTERDSSSPVGFSWYHAEEATAGNKNQAIGNGISTELLCHVCEESSNPCLYDGKCLEGECGCSLDSFGSLCEVPPVKNGHCDPYFNTPEFKMDGGDCCESTCESTSQYVCGAEKEGYVSTGYFYCEQPKDEWQSHPIGGDAGSYAGFALGISMGSMAVSELLQDRVRIYDQVGSSWVLRDTILGAPNSRFGLRVAISSGPFNVVGNPSFKSPLTVATTDTFRTLRIYKCDMDGCELTQEFSTILVYDFALSYDSTVLAASLLTSNQAPTMIRVFESKQGLFEFRTDVTNVRQNFTTSLLSMSLSGDVSCSGMSSHAYDVEEEFRLESKFNTIGYPLSVRLSQDGSVLAFGFPTCLDARLRVRVRNDDNKWSDQRAPLIVIESTQCTESERPHRNNALALSSDGSKIAFRVGTKVKVFEWDFESEDWSEVGDDFPFLHYPVSMSSDGRTLAIGAPENGIGGVTSIYSVAGRKLCPSDMSLLRVSITIDRFPEDVLWNLSNNNTGEILFEQDAYPPEYAYATILEETCVPADSCFVFSIRNRKQRGLQAPGQYALLMDGETVVNGTFEGLFAREYFGNCPSCPAGTFPFSMMMMSCEPIRWHLLEVTSGGNTSTTGSELAPPSSCNEGWNGENCTQWVSYETCLDPVCYIFQVLSHRQAQVEVSFWNVTRRPLPNAVCFGEPQFVGDLWKCNNGAREVVHSSG</sequence>
<gene>
    <name evidence="3" type="ORF">SEMRO_81_G043320.1</name>
</gene>
<evidence type="ECO:0000313" key="4">
    <source>
        <dbReference type="Proteomes" id="UP001153069"/>
    </source>
</evidence>
<keyword evidence="2" id="KW-0812">Transmembrane</keyword>
<organism evidence="3 4">
    <name type="scientific">Seminavis robusta</name>
    <dbReference type="NCBI Taxonomy" id="568900"/>
    <lineage>
        <taxon>Eukaryota</taxon>
        <taxon>Sar</taxon>
        <taxon>Stramenopiles</taxon>
        <taxon>Ochrophyta</taxon>
        <taxon>Bacillariophyta</taxon>
        <taxon>Bacillariophyceae</taxon>
        <taxon>Bacillariophycidae</taxon>
        <taxon>Naviculales</taxon>
        <taxon>Naviculaceae</taxon>
        <taxon>Seminavis</taxon>
    </lineage>
</organism>
<keyword evidence="4" id="KW-1185">Reference proteome</keyword>
<dbReference type="Proteomes" id="UP001153069">
    <property type="component" value="Unassembled WGS sequence"/>
</dbReference>
<dbReference type="EMBL" id="CAICTM010000080">
    <property type="protein sequence ID" value="CAB9500303.1"/>
    <property type="molecule type" value="Genomic_DNA"/>
</dbReference>
<evidence type="ECO:0000313" key="3">
    <source>
        <dbReference type="EMBL" id="CAB9500303.1"/>
    </source>
</evidence>
<evidence type="ECO:0000256" key="2">
    <source>
        <dbReference type="SAM" id="Phobius"/>
    </source>
</evidence>
<evidence type="ECO:0000256" key="1">
    <source>
        <dbReference type="SAM" id="MobiDB-lite"/>
    </source>
</evidence>
<dbReference type="PANTHER" id="PTHR24033:SF151">
    <property type="entry name" value="NOTCH 2"/>
    <property type="match status" value="1"/>
</dbReference>
<dbReference type="OrthoDB" id="112528at2759"/>
<comment type="caution">
    <text evidence="3">The sequence shown here is derived from an EMBL/GenBank/DDBJ whole genome shotgun (WGS) entry which is preliminary data.</text>
</comment>
<reference evidence="3" key="1">
    <citation type="submission" date="2020-06" db="EMBL/GenBank/DDBJ databases">
        <authorList>
            <consortium name="Plant Systems Biology data submission"/>
        </authorList>
    </citation>
    <scope>NUCLEOTIDE SEQUENCE</scope>
    <source>
        <strain evidence="3">D6</strain>
    </source>
</reference>
<dbReference type="SUPFAM" id="SSF82171">
    <property type="entry name" value="DPP6 N-terminal domain-like"/>
    <property type="match status" value="1"/>
</dbReference>